<feature type="region of interest" description="Disordered" evidence="1">
    <location>
        <begin position="303"/>
        <end position="327"/>
    </location>
</feature>
<feature type="compositionally biased region" description="Polar residues" evidence="1">
    <location>
        <begin position="1"/>
        <end position="15"/>
    </location>
</feature>
<protein>
    <recommendedName>
        <fullName evidence="4">Alpha/beta hydrolase family protein</fullName>
    </recommendedName>
</protein>
<comment type="caution">
    <text evidence="2">The sequence shown here is derived from an EMBL/GenBank/DDBJ whole genome shotgun (WGS) entry which is preliminary data.</text>
</comment>
<proteinExistence type="predicted"/>
<evidence type="ECO:0000313" key="3">
    <source>
        <dbReference type="Proteomes" id="UP001611415"/>
    </source>
</evidence>
<name>A0ABW7X9X9_9NOCA</name>
<dbReference type="RefSeq" id="WP_357402780.1">
    <property type="nucleotide sequence ID" value="NZ_JBEYCD010000003.1"/>
</dbReference>
<accession>A0ABW7X9X9</accession>
<evidence type="ECO:0008006" key="4">
    <source>
        <dbReference type="Google" id="ProtNLM"/>
    </source>
</evidence>
<evidence type="ECO:0000256" key="1">
    <source>
        <dbReference type="SAM" id="MobiDB-lite"/>
    </source>
</evidence>
<keyword evidence="3" id="KW-1185">Reference proteome</keyword>
<gene>
    <name evidence="2" type="ORF">ACH49W_31635</name>
</gene>
<dbReference type="EMBL" id="JBIRYO010000031">
    <property type="protein sequence ID" value="MFI2477938.1"/>
    <property type="molecule type" value="Genomic_DNA"/>
</dbReference>
<sequence length="592" mass="65207">MSTVAESSIPATESTPDPGAWLAREEVFAEGFDESYAYSGEYDHLIDRHEAPRGAVTPGRLIVSRHPLLRSHAGTPPDVLIEWNGMVQPSVVDVVVHLHGYSRHGAAMNIVEHKKPISGLDFANPGDPAAVGRTTPTVFILPRGHHQPEGRCVNPARYTFPALLKPGALQQLIDDALARFATATGAAVRRNRLILTAHSGGGAALMAILGRTDPDEVHAFDALYNDPKPLIDWVRQRMVAGTGALRVVYRAGEGTARHSERVAAVVRPAGSPNFRVERTRVPHNDIPRWFGWQLLAGASTDLREPARSRESEHRQAPIPLEDEYWSETDSQSEDFGVAARSRECRCHSRAGEAFEAAAPARHTRGTCTPDRHDCKPEAPWSEMQKRFRERCSLTTHRLDPRSAVDCACAFGGPLAVALAALIPVIGAGPLAVRLFAHFLSGSGTEVTIDVADMIRRSSGVREKIRRSIAKGGTSGVTRIEQSEYHDRELQFAYGAIDCLQWRVLPPATKDWRRNPMTRLEISILDYYEFHPGRPGVSQCAHAACVELVARGQARNFWTRGSAVVTWADLQARPSAPVRPPRERRDVVYQSTR</sequence>
<organism evidence="2 3">
    <name type="scientific">Nocardia xishanensis</name>
    <dbReference type="NCBI Taxonomy" id="238964"/>
    <lineage>
        <taxon>Bacteria</taxon>
        <taxon>Bacillati</taxon>
        <taxon>Actinomycetota</taxon>
        <taxon>Actinomycetes</taxon>
        <taxon>Mycobacteriales</taxon>
        <taxon>Nocardiaceae</taxon>
        <taxon>Nocardia</taxon>
    </lineage>
</organism>
<evidence type="ECO:0000313" key="2">
    <source>
        <dbReference type="EMBL" id="MFI2477938.1"/>
    </source>
</evidence>
<dbReference type="Proteomes" id="UP001611415">
    <property type="component" value="Unassembled WGS sequence"/>
</dbReference>
<feature type="compositionally biased region" description="Basic and acidic residues" evidence="1">
    <location>
        <begin position="303"/>
        <end position="315"/>
    </location>
</feature>
<reference evidence="2 3" key="1">
    <citation type="submission" date="2024-10" db="EMBL/GenBank/DDBJ databases">
        <title>The Natural Products Discovery Center: Release of the First 8490 Sequenced Strains for Exploring Actinobacteria Biosynthetic Diversity.</title>
        <authorList>
            <person name="Kalkreuter E."/>
            <person name="Kautsar S.A."/>
            <person name="Yang D."/>
            <person name="Bader C.D."/>
            <person name="Teijaro C.N."/>
            <person name="Fluegel L."/>
            <person name="Davis C.M."/>
            <person name="Simpson J.R."/>
            <person name="Lauterbach L."/>
            <person name="Steele A.D."/>
            <person name="Gui C."/>
            <person name="Meng S."/>
            <person name="Li G."/>
            <person name="Viehrig K."/>
            <person name="Ye F."/>
            <person name="Su P."/>
            <person name="Kiefer A.F."/>
            <person name="Nichols A."/>
            <person name="Cepeda A.J."/>
            <person name="Yan W."/>
            <person name="Fan B."/>
            <person name="Jiang Y."/>
            <person name="Adhikari A."/>
            <person name="Zheng C.-J."/>
            <person name="Schuster L."/>
            <person name="Cowan T.M."/>
            <person name="Smanski M.J."/>
            <person name="Chevrette M.G."/>
            <person name="De Carvalho L.P.S."/>
            <person name="Shen B."/>
        </authorList>
    </citation>
    <scope>NUCLEOTIDE SEQUENCE [LARGE SCALE GENOMIC DNA]</scope>
    <source>
        <strain evidence="2 3">NPDC019275</strain>
    </source>
</reference>
<feature type="region of interest" description="Disordered" evidence="1">
    <location>
        <begin position="1"/>
        <end position="20"/>
    </location>
</feature>